<accession>A0ABR2ZJY5</accession>
<evidence type="ECO:0000256" key="1">
    <source>
        <dbReference type="SAM" id="SignalP"/>
    </source>
</evidence>
<proteinExistence type="predicted"/>
<gene>
    <name evidence="2" type="ORF">AAF712_011174</name>
</gene>
<name>A0ABR2ZJY5_9AGAR</name>
<organism evidence="2 3">
    <name type="scientific">Marasmius tenuissimus</name>
    <dbReference type="NCBI Taxonomy" id="585030"/>
    <lineage>
        <taxon>Eukaryota</taxon>
        <taxon>Fungi</taxon>
        <taxon>Dikarya</taxon>
        <taxon>Basidiomycota</taxon>
        <taxon>Agaricomycotina</taxon>
        <taxon>Agaricomycetes</taxon>
        <taxon>Agaricomycetidae</taxon>
        <taxon>Agaricales</taxon>
        <taxon>Marasmiineae</taxon>
        <taxon>Marasmiaceae</taxon>
        <taxon>Marasmius</taxon>
    </lineage>
</organism>
<sequence length="88" mass="9798">MRAVTDCLLLFLLLEKIYALQVSFTSPPTAATPLSFTWVKELGDGGDVWIRKQKQRENTLPTLISHPYQVHLGDRHTGSSGIDFLEAG</sequence>
<reference evidence="2 3" key="1">
    <citation type="submission" date="2024-05" db="EMBL/GenBank/DDBJ databases">
        <title>A draft genome resource for the thread blight pathogen Marasmius tenuissimus strain MS-2.</title>
        <authorList>
            <person name="Yulfo-Soto G.E."/>
            <person name="Baruah I.K."/>
            <person name="Amoako-Attah I."/>
            <person name="Bukari Y."/>
            <person name="Meinhardt L.W."/>
            <person name="Bailey B.A."/>
            <person name="Cohen S.P."/>
        </authorList>
    </citation>
    <scope>NUCLEOTIDE SEQUENCE [LARGE SCALE GENOMIC DNA]</scope>
    <source>
        <strain evidence="2 3">MS-2</strain>
    </source>
</reference>
<comment type="caution">
    <text evidence="2">The sequence shown here is derived from an EMBL/GenBank/DDBJ whole genome shotgun (WGS) entry which is preliminary data.</text>
</comment>
<evidence type="ECO:0000313" key="2">
    <source>
        <dbReference type="EMBL" id="KAL0061965.1"/>
    </source>
</evidence>
<keyword evidence="1" id="KW-0732">Signal</keyword>
<feature type="chain" id="PRO_5046503731" evidence="1">
    <location>
        <begin position="20"/>
        <end position="88"/>
    </location>
</feature>
<feature type="signal peptide" evidence="1">
    <location>
        <begin position="1"/>
        <end position="19"/>
    </location>
</feature>
<keyword evidence="3" id="KW-1185">Reference proteome</keyword>
<evidence type="ECO:0000313" key="3">
    <source>
        <dbReference type="Proteomes" id="UP001437256"/>
    </source>
</evidence>
<protein>
    <submittedName>
        <fullName evidence="2">Uncharacterized protein</fullName>
    </submittedName>
</protein>
<dbReference type="Proteomes" id="UP001437256">
    <property type="component" value="Unassembled WGS sequence"/>
</dbReference>
<dbReference type="EMBL" id="JBBXMP010000118">
    <property type="protein sequence ID" value="KAL0061965.1"/>
    <property type="molecule type" value="Genomic_DNA"/>
</dbReference>